<comment type="caution">
    <text evidence="6">The sequence shown here is derived from an EMBL/GenBank/DDBJ whole genome shotgun (WGS) entry which is preliminary data.</text>
</comment>
<reference evidence="7" key="1">
    <citation type="submission" date="2016-07" db="EMBL/GenBank/DDBJ databases">
        <authorList>
            <person name="Florea S."/>
            <person name="Webb J.S."/>
            <person name="Jaromczyk J."/>
            <person name="Schardl C.L."/>
        </authorList>
    </citation>
    <scope>NUCLEOTIDE SEQUENCE [LARGE SCALE GENOMIC DNA]</scope>
    <source>
        <strain evidence="7">MV-1</strain>
    </source>
</reference>
<dbReference type="AlphaFoldDB" id="A0A1E5Q342"/>
<evidence type="ECO:0000256" key="2">
    <source>
        <dbReference type="ARBA" id="ARBA00005866"/>
    </source>
</evidence>
<dbReference type="InterPro" id="IPR008183">
    <property type="entry name" value="Aldose_1/G6P_1-epimerase"/>
</dbReference>
<evidence type="ECO:0000256" key="3">
    <source>
        <dbReference type="ARBA" id="ARBA00023235"/>
    </source>
</evidence>
<dbReference type="CDD" id="cd09020">
    <property type="entry name" value="D-hex-6-P-epi_like"/>
    <property type="match status" value="1"/>
</dbReference>
<evidence type="ECO:0000256" key="5">
    <source>
        <dbReference type="PIRSR" id="PIRSR016020-1"/>
    </source>
</evidence>
<dbReference type="PIRSF" id="PIRSF016020">
    <property type="entry name" value="PHexose_mutarotase"/>
    <property type="match status" value="1"/>
</dbReference>
<dbReference type="InterPro" id="IPR011013">
    <property type="entry name" value="Gal_mutarotase_sf_dom"/>
</dbReference>
<keyword evidence="7" id="KW-1185">Reference proteome</keyword>
<sequence length="301" mass="32029">MNAADLNTKFAIDGRVCVVEGPGGLPMIDITTDKAQARISLYAGQVLSFKPTGQSTDLMFLSDTAYYAPGKAIKGGAPICWPWFGPDPEGKGRPGHGFVRNRPWNLLATEELSDGRIQVHVGLHDTQETRAIWDQAFELELCVTISETLDVALITRNTGTTAFALSQALHTYLAVGDIAKAQVIGLDGTTYIDKMDGGVEKVQHGPVKIDGETDRIYTGVSGMLQVEDAALSRCITITPRGSASAVVWNPWAATAASMGDLGDDDYKIMLCVESTNAGPDIIDVAAGGEHSLGVTYALSQL</sequence>
<feature type="active site" evidence="5">
    <location>
        <position position="273"/>
    </location>
</feature>
<evidence type="ECO:0000256" key="4">
    <source>
        <dbReference type="PIRNR" id="PIRNR016020"/>
    </source>
</evidence>
<evidence type="ECO:0000313" key="7">
    <source>
        <dbReference type="Proteomes" id="UP000095347"/>
    </source>
</evidence>
<dbReference type="GO" id="GO:0030246">
    <property type="term" value="F:carbohydrate binding"/>
    <property type="evidence" value="ECO:0007669"/>
    <property type="project" value="UniProtKB-UniRule"/>
</dbReference>
<feature type="active site" evidence="5">
    <location>
        <position position="170"/>
    </location>
</feature>
<dbReference type="OrthoDB" id="9790727at2"/>
<dbReference type="Pfam" id="PF01263">
    <property type="entry name" value="Aldose_epim"/>
    <property type="match status" value="1"/>
</dbReference>
<name>A0A1E5Q342_9PROT</name>
<comment type="similarity">
    <text evidence="2 4">Belongs to the glucose-6-phosphate 1-epimerase family.</text>
</comment>
<comment type="catalytic activity">
    <reaction evidence="1">
        <text>alpha-D-glucose 6-phosphate = beta-D-glucose 6-phosphate</text>
        <dbReference type="Rhea" id="RHEA:16249"/>
        <dbReference type="ChEBI" id="CHEBI:58225"/>
        <dbReference type="ChEBI" id="CHEBI:58247"/>
        <dbReference type="EC" id="5.1.3.15"/>
    </reaction>
</comment>
<gene>
    <name evidence="6" type="ORF">BEN30_01030</name>
</gene>
<protein>
    <recommendedName>
        <fullName evidence="4">Putative glucose-6-phosphate 1-epimerase</fullName>
        <ecNumber evidence="4">5.1.3.15</ecNumber>
    </recommendedName>
</protein>
<dbReference type="RefSeq" id="WP_069959370.1">
    <property type="nucleotide sequence ID" value="NZ_MCGG01000078.1"/>
</dbReference>
<dbReference type="EC" id="5.1.3.15" evidence="4"/>
<dbReference type="GO" id="GO:0047938">
    <property type="term" value="F:glucose-6-phosphate 1-epimerase activity"/>
    <property type="evidence" value="ECO:0007669"/>
    <property type="project" value="UniProtKB-UniRule"/>
</dbReference>
<dbReference type="InterPro" id="IPR014718">
    <property type="entry name" value="GH-type_carb-bd"/>
</dbReference>
<accession>A0A1E5Q342</accession>
<organism evidence="6 7">
    <name type="scientific">Magnetovibrio blakemorei</name>
    <dbReference type="NCBI Taxonomy" id="28181"/>
    <lineage>
        <taxon>Bacteria</taxon>
        <taxon>Pseudomonadati</taxon>
        <taxon>Pseudomonadota</taxon>
        <taxon>Alphaproteobacteria</taxon>
        <taxon>Rhodospirillales</taxon>
        <taxon>Magnetovibrionaceae</taxon>
        <taxon>Magnetovibrio</taxon>
    </lineage>
</organism>
<dbReference type="SUPFAM" id="SSF74650">
    <property type="entry name" value="Galactose mutarotase-like"/>
    <property type="match status" value="1"/>
</dbReference>
<dbReference type="PANTHER" id="PTHR11122">
    <property type="entry name" value="APOSPORY-ASSOCIATED PROTEIN C-RELATED"/>
    <property type="match status" value="1"/>
</dbReference>
<proteinExistence type="inferred from homology"/>
<keyword evidence="3 4" id="KW-0413">Isomerase</keyword>
<dbReference type="PANTHER" id="PTHR11122:SF13">
    <property type="entry name" value="GLUCOSE-6-PHOSPHATE 1-EPIMERASE"/>
    <property type="match status" value="1"/>
</dbReference>
<dbReference type="GO" id="GO:0005975">
    <property type="term" value="P:carbohydrate metabolic process"/>
    <property type="evidence" value="ECO:0007669"/>
    <property type="project" value="InterPro"/>
</dbReference>
<evidence type="ECO:0000313" key="6">
    <source>
        <dbReference type="EMBL" id="OEJ64022.1"/>
    </source>
</evidence>
<dbReference type="InterPro" id="IPR025532">
    <property type="entry name" value="G6P_1-epimerase"/>
</dbReference>
<dbReference type="Gene3D" id="2.70.98.10">
    <property type="match status" value="1"/>
</dbReference>
<dbReference type="EMBL" id="MCGG01000078">
    <property type="protein sequence ID" value="OEJ64022.1"/>
    <property type="molecule type" value="Genomic_DNA"/>
</dbReference>
<dbReference type="Proteomes" id="UP000095347">
    <property type="component" value="Unassembled WGS sequence"/>
</dbReference>
<evidence type="ECO:0000256" key="1">
    <source>
        <dbReference type="ARBA" id="ARBA00001096"/>
    </source>
</evidence>
<dbReference type="STRING" id="28181.BEN30_01030"/>